<feature type="coiled-coil region" evidence="1">
    <location>
        <begin position="669"/>
        <end position="737"/>
    </location>
</feature>
<feature type="transmembrane region" description="Helical" evidence="3">
    <location>
        <begin position="308"/>
        <end position="329"/>
    </location>
</feature>
<gene>
    <name evidence="4" type="ORF">HAKA00212_LOCUS1769</name>
</gene>
<evidence type="ECO:0008006" key="5">
    <source>
        <dbReference type="Google" id="ProtNLM"/>
    </source>
</evidence>
<feature type="compositionally biased region" description="Basic residues" evidence="2">
    <location>
        <begin position="865"/>
        <end position="876"/>
    </location>
</feature>
<organism evidence="4">
    <name type="scientific">Heterosigma akashiwo</name>
    <name type="common">Chromophytic alga</name>
    <name type="synonym">Heterosigma carterae</name>
    <dbReference type="NCBI Taxonomy" id="2829"/>
    <lineage>
        <taxon>Eukaryota</taxon>
        <taxon>Sar</taxon>
        <taxon>Stramenopiles</taxon>
        <taxon>Ochrophyta</taxon>
        <taxon>Raphidophyceae</taxon>
        <taxon>Chattonellales</taxon>
        <taxon>Chattonellaceae</taxon>
        <taxon>Heterosigma</taxon>
    </lineage>
</organism>
<keyword evidence="3" id="KW-0812">Transmembrane</keyword>
<evidence type="ECO:0000313" key="4">
    <source>
        <dbReference type="EMBL" id="CAE0623105.1"/>
    </source>
</evidence>
<keyword evidence="3" id="KW-1133">Transmembrane helix</keyword>
<dbReference type="PANTHER" id="PTHR11319:SF35">
    <property type="entry name" value="OUTER MEMBRANE PROTEIN PMPC-RELATED"/>
    <property type="match status" value="1"/>
</dbReference>
<proteinExistence type="predicted"/>
<dbReference type="PANTHER" id="PTHR11319">
    <property type="entry name" value="G PROTEIN-COUPLED RECEPTOR-RELATED"/>
    <property type="match status" value="1"/>
</dbReference>
<evidence type="ECO:0000256" key="3">
    <source>
        <dbReference type="SAM" id="Phobius"/>
    </source>
</evidence>
<dbReference type="AlphaFoldDB" id="A0A7S3XK28"/>
<feature type="region of interest" description="Disordered" evidence="2">
    <location>
        <begin position="775"/>
        <end position="812"/>
    </location>
</feature>
<feature type="region of interest" description="Disordered" evidence="2">
    <location>
        <begin position="825"/>
        <end position="901"/>
    </location>
</feature>
<dbReference type="EMBL" id="HBIU01004781">
    <property type="protein sequence ID" value="CAE0623105.1"/>
    <property type="molecule type" value="Transcribed_RNA"/>
</dbReference>
<feature type="transmembrane region" description="Helical" evidence="3">
    <location>
        <begin position="418"/>
        <end position="441"/>
    </location>
</feature>
<evidence type="ECO:0000256" key="2">
    <source>
        <dbReference type="SAM" id="MobiDB-lite"/>
    </source>
</evidence>
<feature type="transmembrane region" description="Helical" evidence="3">
    <location>
        <begin position="466"/>
        <end position="489"/>
    </location>
</feature>
<reference evidence="4" key="1">
    <citation type="submission" date="2021-01" db="EMBL/GenBank/DDBJ databases">
        <authorList>
            <person name="Corre E."/>
            <person name="Pelletier E."/>
            <person name="Niang G."/>
            <person name="Scheremetjew M."/>
            <person name="Finn R."/>
            <person name="Kale V."/>
            <person name="Holt S."/>
            <person name="Cochrane G."/>
            <person name="Meng A."/>
            <person name="Brown T."/>
            <person name="Cohen L."/>
        </authorList>
    </citation>
    <scope>NUCLEOTIDE SEQUENCE</scope>
    <source>
        <strain evidence="4">CCMP3107</strain>
    </source>
</reference>
<feature type="transmembrane region" description="Helical" evidence="3">
    <location>
        <begin position="534"/>
        <end position="567"/>
    </location>
</feature>
<accession>A0A7S3XK28</accession>
<name>A0A7S3XK28_HETAK</name>
<keyword evidence="1" id="KW-0175">Coiled coil</keyword>
<feature type="compositionally biased region" description="Basic and acidic residues" evidence="2">
    <location>
        <begin position="785"/>
        <end position="803"/>
    </location>
</feature>
<protein>
    <recommendedName>
        <fullName evidence="5">TRP C-terminal domain-containing protein</fullName>
    </recommendedName>
</protein>
<keyword evidence="3" id="KW-0472">Membrane</keyword>
<sequence length="940" mass="106900">MACQRCEYGTFSISRNQTETECHSCPDGAVCYGGSHIKPKRGYWRFTDRNIYLDQRGPECLEGEYDGCSMEPCEQTSACRGDILLNEFADLDSGTDYIKYSSHSLQHSHLYSYLCKQGCNLVLNGLNLSVSAPFDDACSCESKLNDTDSRCFCLSEKFYGDDFVNGELYLLDEEKCDTGYTGTLCNSCDVGWHSTSTPGLCQECPQASILRQLIVVLGVFAILCYGSALVFSQIKSAGEDTDKLSIIIKIFTSYNQLSTVFGQINVEWPSGLEKLFWVQSYLTAAAEDLIAFDCLYSDNTGSFFWKSLFFLVMPLFLVFLPILWAFVSFKLRQAISKSRWTLPTFADLLNLNTNKPINIKDEGPLEEFLHAVGEQVDEVMVDELRARVAQRKIDPVLTPAELRAEWLKLHRKHYYDNGVMAIVILLFILHPTVTSVTFSLFTCKLIGGEFYLAADPDFKCLTDDHWYWMTGLGIPAAIIYVFGIPFLGFRVLRHYKDRLAEPRVKKRYGFLYTGYKPALFWWEMWVFFRKAILVAIVVCLSPLGEVVTITAGVCLGIAALFLHMHFVPYADEELDKLETFSLWAIVISGLCVQFYNSDAVSSSLTASLAFFALIVIVNGVFFIYFLFMVGLQLNSEMRKKIFNIRVIIYSVLQYLKRRMGRIKGNTAGSEEYLRQLEEQKKTMAKIEQIVTLNEKIVMKKLEGARWKKEYAKLSRDIQEDEQRLDRLQRKMGKAMELFGRRVSTPLELKSHWDHKRQQSYVVFRGGAWEEQRAGRIKFSNPLHKQQQDESKVEEGTGESREDLGDMSASQHAHSPFLESAISLWRRSPNGGANAPPHLQEPSSPGRAGTGELPGDSPWRYSPRGGPRKQGTHRPARSRPLPDKNKLRNLPQQRKKHVVREPSLAALEEIQTRNVPNLIFELYNQQIAPQPHSSETDEDGP</sequence>
<feature type="transmembrane region" description="Helical" evidence="3">
    <location>
        <begin position="213"/>
        <end position="234"/>
    </location>
</feature>
<feature type="transmembrane region" description="Helical" evidence="3">
    <location>
        <begin position="608"/>
        <end position="631"/>
    </location>
</feature>
<feature type="transmembrane region" description="Helical" evidence="3">
    <location>
        <begin position="579"/>
        <end position="596"/>
    </location>
</feature>
<evidence type="ECO:0000256" key="1">
    <source>
        <dbReference type="SAM" id="Coils"/>
    </source>
</evidence>